<reference evidence="1 2" key="1">
    <citation type="journal article" date="2016" name="Nat. Commun.">
        <title>Thousands of microbial genomes shed light on interconnected biogeochemical processes in an aquifer system.</title>
        <authorList>
            <person name="Anantharaman K."/>
            <person name="Brown C.T."/>
            <person name="Hug L.A."/>
            <person name="Sharon I."/>
            <person name="Castelle C.J."/>
            <person name="Probst A.J."/>
            <person name="Thomas B.C."/>
            <person name="Singh A."/>
            <person name="Wilkins M.J."/>
            <person name="Karaoz U."/>
            <person name="Brodie E.L."/>
            <person name="Williams K.H."/>
            <person name="Hubbard S.S."/>
            <person name="Banfield J.F."/>
        </authorList>
    </citation>
    <scope>NUCLEOTIDE SEQUENCE [LARGE SCALE GENOMIC DNA]</scope>
</reference>
<dbReference type="AlphaFoldDB" id="A0A1F5TPD7"/>
<comment type="caution">
    <text evidence="1">The sequence shown here is derived from an EMBL/GenBank/DDBJ whole genome shotgun (WGS) entry which is preliminary data.</text>
</comment>
<evidence type="ECO:0000313" key="2">
    <source>
        <dbReference type="Proteomes" id="UP000177579"/>
    </source>
</evidence>
<dbReference type="EMBL" id="MFGO01000023">
    <property type="protein sequence ID" value="OGF40698.1"/>
    <property type="molecule type" value="Genomic_DNA"/>
</dbReference>
<accession>A0A1F5TPD7</accession>
<name>A0A1F5TPD7_9BACT</name>
<gene>
    <name evidence="1" type="ORF">A2531_05650</name>
</gene>
<sequence length="577" mass="60760">MSKKIKKQIKKSMPLLIIFSLLWSTMAIGLVFNFDFSFYDLSLNRPEALADVATTTVSVLNASPYFTVGPFEQPFSTNTSPINVGGDITFTAKAQDPELDNYYLLVCGDDTGQANNGGAPSCTGEPFCVSGATGTGASSTCTYTGISDPGGETDVWYAYVCDAHATEAACTLASQGSGDGGSPFYVNHAPTISLVTTSDNNKAPGGTFTVQITATDTDVNLADTIYFDICGTNSWASTTHCAVQLCQATSTIQGGATTTTCQFTDTAPTPDQNYTYFAYIRDWHDFAGTNNGTSTYYTIVNVAPSITSVMLHGGINIEPNIKGAAEVTATTTAVVTDNNGCADLANATSSIYWSNATNLENCTADDNNCYQMTTVECAQTSGSCTGVTDSNAIYICTTTIAFHAVPTDVGTWTATNWLAGLKGIDNNGAFGVGTTTTGVELIAAAALDVDQSGIDYGTMNAGNDTGDNNATTTIVNYGNTPIDTTVQAQDDMKSGSYFILATQQEWSLTNFTWGTGTDLASSSVSIDIDVLINRPTNQTDVTDDLYWGLGLPVTTHSGDYTGTTTFSVVMDMDGNWN</sequence>
<organism evidence="1 2">
    <name type="scientific">Candidatus Falkowbacteria bacterium RIFOXYD2_FULL_34_120</name>
    <dbReference type="NCBI Taxonomy" id="1798007"/>
    <lineage>
        <taxon>Bacteria</taxon>
        <taxon>Candidatus Falkowiibacteriota</taxon>
    </lineage>
</organism>
<protein>
    <submittedName>
        <fullName evidence="1">Uncharacterized protein</fullName>
    </submittedName>
</protein>
<dbReference type="Proteomes" id="UP000177579">
    <property type="component" value="Unassembled WGS sequence"/>
</dbReference>
<proteinExistence type="predicted"/>
<evidence type="ECO:0000313" key="1">
    <source>
        <dbReference type="EMBL" id="OGF40698.1"/>
    </source>
</evidence>